<name>A0ABT6J2T3_9STAP</name>
<dbReference type="EMBL" id="JAROYR010000026">
    <property type="protein sequence ID" value="MDH5159062.1"/>
    <property type="molecule type" value="Genomic_DNA"/>
</dbReference>
<evidence type="ECO:0000313" key="2">
    <source>
        <dbReference type="EMBL" id="MDH5159062.1"/>
    </source>
</evidence>
<reference evidence="2 3" key="1">
    <citation type="submission" date="2023-03" db="EMBL/GenBank/DDBJ databases">
        <title>Bacterial isolates from washroom surfaces on a university campus.</title>
        <authorList>
            <person name="Holman D.B."/>
            <person name="Gzyl K.E."/>
            <person name="Taheri A.E."/>
        </authorList>
    </citation>
    <scope>NUCLEOTIDE SEQUENCE [LARGE SCALE GENOMIC DNA]</scope>
    <source>
        <strain evidence="2 3">RD01</strain>
    </source>
</reference>
<accession>A0ABT6J2T3</accession>
<sequence>MSVFLFILFLLIIAVIYFIIKKKYIDDLIRKRRLRKREQRVREFIHQAFKIEKLEEIRHNHSNIRLIFEQETIDVEEMQVIFVDTLLQEKVITSFELSDKTKREEVFDLLVKNTSFYIAKDRYDRLKTRTEN</sequence>
<comment type="caution">
    <text evidence="2">The sequence shown here is derived from an EMBL/GenBank/DDBJ whole genome shotgun (WGS) entry which is preliminary data.</text>
</comment>
<organism evidence="2 3">
    <name type="scientific">Staphylococcus cohnii</name>
    <dbReference type="NCBI Taxonomy" id="29382"/>
    <lineage>
        <taxon>Bacteria</taxon>
        <taxon>Bacillati</taxon>
        <taxon>Bacillota</taxon>
        <taxon>Bacilli</taxon>
        <taxon>Bacillales</taxon>
        <taxon>Staphylococcaceae</taxon>
        <taxon>Staphylococcus</taxon>
        <taxon>Staphylococcus cohnii species complex</taxon>
    </lineage>
</organism>
<dbReference type="RefSeq" id="WP_064263332.1">
    <property type="nucleotide sequence ID" value="NZ_JAROYJ010000013.1"/>
</dbReference>
<evidence type="ECO:0000313" key="3">
    <source>
        <dbReference type="Proteomes" id="UP001159200"/>
    </source>
</evidence>
<evidence type="ECO:0000256" key="1">
    <source>
        <dbReference type="SAM" id="Phobius"/>
    </source>
</evidence>
<gene>
    <name evidence="2" type="ORF">P5X59_12320</name>
</gene>
<dbReference type="Proteomes" id="UP001159200">
    <property type="component" value="Unassembled WGS sequence"/>
</dbReference>
<feature type="transmembrane region" description="Helical" evidence="1">
    <location>
        <begin position="6"/>
        <end position="25"/>
    </location>
</feature>
<protein>
    <submittedName>
        <fullName evidence="2">Uncharacterized protein</fullName>
    </submittedName>
</protein>
<keyword evidence="1" id="KW-0472">Membrane</keyword>
<proteinExistence type="predicted"/>
<keyword evidence="1" id="KW-0812">Transmembrane</keyword>
<keyword evidence="1" id="KW-1133">Transmembrane helix</keyword>
<keyword evidence="3" id="KW-1185">Reference proteome</keyword>